<proteinExistence type="predicted"/>
<dbReference type="Bgee" id="ENSACAG00000025680">
    <property type="expression patterns" value="Expressed in adrenal gland and 13 other cell types or tissues"/>
</dbReference>
<reference evidence="2" key="2">
    <citation type="submission" date="2025-08" db="UniProtKB">
        <authorList>
            <consortium name="Ensembl"/>
        </authorList>
    </citation>
    <scope>IDENTIFICATION</scope>
</reference>
<organism evidence="2 3">
    <name type="scientific">Anolis carolinensis</name>
    <name type="common">Green anole</name>
    <name type="synonym">American chameleon</name>
    <dbReference type="NCBI Taxonomy" id="28377"/>
    <lineage>
        <taxon>Eukaryota</taxon>
        <taxon>Metazoa</taxon>
        <taxon>Chordata</taxon>
        <taxon>Craniata</taxon>
        <taxon>Vertebrata</taxon>
        <taxon>Euteleostomi</taxon>
        <taxon>Lepidosauria</taxon>
        <taxon>Squamata</taxon>
        <taxon>Bifurcata</taxon>
        <taxon>Unidentata</taxon>
        <taxon>Episquamata</taxon>
        <taxon>Toxicofera</taxon>
        <taxon>Iguania</taxon>
        <taxon>Dactyloidae</taxon>
        <taxon>Anolis</taxon>
    </lineage>
</organism>
<dbReference type="GeneTree" id="ENSGT00940000163630"/>
<accession>G1KYS4</accession>
<dbReference type="CDD" id="cd01650">
    <property type="entry name" value="RT_nLTR_like"/>
    <property type="match status" value="1"/>
</dbReference>
<sequence length="564" mass="66624">MSNFMYKYIKQDQCGFVKGRQMSNLIGRVINKIQTIEGEKNKAGILALDIFKAFDSVEWPTIQTIMNKFGLGKRFKNIMSQLYSDNYTKIILNDGITGEIKVTRGTRHGCPVSPILFAMVMELLANVIRKDKELEGIGTKLGKISLFADDTLITIKEIMKKMEIIKKHLTEFEWATGLKINWNKSEAMLFNYTKQEEEEFKKQMDIKDMRISVKENIKYLGIIITKDLKSIERKNLEELRKHMEVKLKDYNNLRLSWFGRIALVKMKVLPKINFLFRMIPLMISEKEINNWQQMINKYCNNGKKNRLNKQIWYKPQKEGGLGLPNIKKYYEANQLRYVVEKMMDGEGLEWMESGNKAIEWRKDNIFFKEISKKEIKQIGNISLRNKMEMWNKYKGQLINKNSVLTPIIMEKDFPKELKGTLDKELEKRELKRVGNWIEQKMEKVKMREELRGINIYWIHWIQLEKWNENWWARNKTGKQITQFEELIIKALKRGNSEPLKGTTSKIYKILIKDIEKKKRLTLRESWEEELGTKITERIRIIMKNAGEGARKLEPTCICGGIVNM</sequence>
<dbReference type="InterPro" id="IPR043502">
    <property type="entry name" value="DNA/RNA_pol_sf"/>
</dbReference>
<dbReference type="AlphaFoldDB" id="G1KYS4"/>
<dbReference type="PANTHER" id="PTHR31635:SF196">
    <property type="entry name" value="REVERSE TRANSCRIPTASE DOMAIN-CONTAINING PROTEIN-RELATED"/>
    <property type="match status" value="1"/>
</dbReference>
<dbReference type="InParanoid" id="G1KYS4"/>
<protein>
    <recommendedName>
        <fullName evidence="1">Reverse transcriptase domain-containing protein</fullName>
    </recommendedName>
</protein>
<dbReference type="PANTHER" id="PTHR31635">
    <property type="entry name" value="REVERSE TRANSCRIPTASE DOMAIN-CONTAINING PROTEIN-RELATED"/>
    <property type="match status" value="1"/>
</dbReference>
<dbReference type="SUPFAM" id="SSF56672">
    <property type="entry name" value="DNA/RNA polymerases"/>
    <property type="match status" value="1"/>
</dbReference>
<dbReference type="eggNOG" id="KOG1075">
    <property type="taxonomic scope" value="Eukaryota"/>
</dbReference>
<dbReference type="InterPro" id="IPR000477">
    <property type="entry name" value="RT_dom"/>
</dbReference>
<dbReference type="Proteomes" id="UP000001646">
    <property type="component" value="Chromosome 2"/>
</dbReference>
<dbReference type="Ensembl" id="ENSACAT00000023792.2">
    <property type="protein sequence ID" value="ENSACAP00000021136.2"/>
    <property type="gene ID" value="ENSACAG00000025680.2"/>
</dbReference>
<reference evidence="2 3" key="1">
    <citation type="submission" date="2009-12" db="EMBL/GenBank/DDBJ databases">
        <title>The Genome Sequence of Anolis carolinensis (Green Anole Lizard).</title>
        <authorList>
            <consortium name="The Genome Sequencing Platform"/>
            <person name="Di Palma F."/>
            <person name="Alfoldi J."/>
            <person name="Heiman D."/>
            <person name="Young S."/>
            <person name="Grabherr M."/>
            <person name="Johnson J."/>
            <person name="Lander E.S."/>
            <person name="Lindblad-Toh K."/>
        </authorList>
    </citation>
    <scope>NUCLEOTIDE SEQUENCE [LARGE SCALE GENOMIC DNA]</scope>
    <source>
        <strain evidence="2 3">JBL SC #1</strain>
    </source>
</reference>
<dbReference type="Pfam" id="PF00078">
    <property type="entry name" value="RVT_1"/>
    <property type="match status" value="1"/>
</dbReference>
<evidence type="ECO:0000313" key="2">
    <source>
        <dbReference type="Ensembl" id="ENSACAP00000021136.2"/>
    </source>
</evidence>
<reference evidence="2" key="3">
    <citation type="submission" date="2025-09" db="UniProtKB">
        <authorList>
            <consortium name="Ensembl"/>
        </authorList>
    </citation>
    <scope>IDENTIFICATION</scope>
</reference>
<evidence type="ECO:0000259" key="1">
    <source>
        <dbReference type="PROSITE" id="PS50878"/>
    </source>
</evidence>
<keyword evidence="3" id="KW-1185">Reference proteome</keyword>
<evidence type="ECO:0000313" key="3">
    <source>
        <dbReference type="Proteomes" id="UP000001646"/>
    </source>
</evidence>
<feature type="domain" description="Reverse transcriptase" evidence="1">
    <location>
        <begin position="1"/>
        <end position="224"/>
    </location>
</feature>
<dbReference type="PROSITE" id="PS50878">
    <property type="entry name" value="RT_POL"/>
    <property type="match status" value="1"/>
</dbReference>
<name>G1KYS4_ANOCA</name>
<dbReference type="HOGENOM" id="CLU_000680_9_4_1"/>